<dbReference type="PANTHER" id="PTHR43415:SF3">
    <property type="entry name" value="GNAT-FAMILY ACETYLTRANSFERASE"/>
    <property type="match status" value="1"/>
</dbReference>
<proteinExistence type="predicted"/>
<protein>
    <submittedName>
        <fullName evidence="2">Putative GCN5-related N-acetyltransferase</fullName>
    </submittedName>
</protein>
<evidence type="ECO:0000259" key="1">
    <source>
        <dbReference type="PROSITE" id="PS51186"/>
    </source>
</evidence>
<dbReference type="Gene3D" id="3.40.630.30">
    <property type="match status" value="1"/>
</dbReference>
<dbReference type="AlphaFoldDB" id="A0A2X3L133"/>
<dbReference type="GO" id="GO:0016747">
    <property type="term" value="F:acyltransferase activity, transferring groups other than amino-acyl groups"/>
    <property type="evidence" value="ECO:0007669"/>
    <property type="project" value="InterPro"/>
</dbReference>
<dbReference type="Proteomes" id="UP000249818">
    <property type="component" value="Chromosome BARAN1"/>
</dbReference>
<sequence>MGETWGVGLRPVRAEDRSLIAGWLTDRELRRFTGRRALPWRGETPHDVQFLILLGEERRPIGLCGLYGIAPEEGTAEVGILLGERDSWGHGYGPEALRLLLRYAYSDLGLRGVSLCVHATNARAIRAYEKVGFTVEQHLTLGRWLFGQGVDYLIMTSCAPGREAEGGER</sequence>
<organism evidence="2 3">
    <name type="scientific">Candidatus Bipolaricaulis anaerobius</name>
    <dbReference type="NCBI Taxonomy" id="2026885"/>
    <lineage>
        <taxon>Bacteria</taxon>
        <taxon>Candidatus Bipolaricaulota</taxon>
        <taxon>Candidatus Bipolaricaulia</taxon>
        <taxon>Candidatus Bipolaricaulales</taxon>
        <taxon>Candidatus Bipolaricaulaceae</taxon>
        <taxon>Candidatus Bipolaricaulis</taxon>
    </lineage>
</organism>
<keyword evidence="2" id="KW-0808">Transferase</keyword>
<dbReference type="PROSITE" id="PS51186">
    <property type="entry name" value="GNAT"/>
    <property type="match status" value="1"/>
</dbReference>
<dbReference type="EMBL" id="LS483254">
    <property type="protein sequence ID" value="SQD93316.1"/>
    <property type="molecule type" value="Genomic_DNA"/>
</dbReference>
<dbReference type="InterPro" id="IPR016181">
    <property type="entry name" value="Acyl_CoA_acyltransferase"/>
</dbReference>
<evidence type="ECO:0000313" key="2">
    <source>
        <dbReference type="EMBL" id="SQD93316.1"/>
    </source>
</evidence>
<dbReference type="InterPro" id="IPR000182">
    <property type="entry name" value="GNAT_dom"/>
</dbReference>
<dbReference type="Pfam" id="PF13302">
    <property type="entry name" value="Acetyltransf_3"/>
    <property type="match status" value="1"/>
</dbReference>
<dbReference type="RefSeq" id="WP_122031696.1">
    <property type="nucleotide sequence ID" value="NZ_LS483254.1"/>
</dbReference>
<dbReference type="KEGG" id="bana:BARAN1_1294"/>
<dbReference type="PANTHER" id="PTHR43415">
    <property type="entry name" value="SPERMIDINE N(1)-ACETYLTRANSFERASE"/>
    <property type="match status" value="1"/>
</dbReference>
<dbReference type="OrthoDB" id="9795206at2"/>
<gene>
    <name evidence="2" type="ORF">BARAN1_1294</name>
</gene>
<dbReference type="SUPFAM" id="SSF55729">
    <property type="entry name" value="Acyl-CoA N-acyltransferases (Nat)"/>
    <property type="match status" value="1"/>
</dbReference>
<keyword evidence="3" id="KW-1185">Reference proteome</keyword>
<reference evidence="3" key="1">
    <citation type="submission" date="2018-05" db="EMBL/GenBank/DDBJ databases">
        <authorList>
            <person name="Hao L."/>
        </authorList>
    </citation>
    <scope>NUCLEOTIDE SEQUENCE [LARGE SCALE GENOMIC DNA]</scope>
</reference>
<name>A0A2X3L133_9BACT</name>
<evidence type="ECO:0000313" key="3">
    <source>
        <dbReference type="Proteomes" id="UP000249818"/>
    </source>
</evidence>
<feature type="domain" description="N-acetyltransferase" evidence="1">
    <location>
        <begin position="7"/>
        <end position="157"/>
    </location>
</feature>
<accession>A0A2X3L133</accession>